<dbReference type="InterPro" id="IPR029070">
    <property type="entry name" value="Chitinase_insertion_sf"/>
</dbReference>
<dbReference type="PANTHER" id="PTHR11177">
    <property type="entry name" value="CHITINASE"/>
    <property type="match status" value="1"/>
</dbReference>
<dbReference type="SMART" id="SM00636">
    <property type="entry name" value="Glyco_18"/>
    <property type="match status" value="1"/>
</dbReference>
<proteinExistence type="inferred from homology"/>
<dbReference type="GO" id="GO:0008843">
    <property type="term" value="F:endochitinase activity"/>
    <property type="evidence" value="ECO:0007669"/>
    <property type="project" value="UniProtKB-EC"/>
</dbReference>
<dbReference type="RefSeq" id="XP_045959812.1">
    <property type="nucleotide sequence ID" value="XM_046095684.1"/>
</dbReference>
<comment type="caution">
    <text evidence="4">The sequence shown here is derived from an EMBL/GenBank/DDBJ whole genome shotgun (WGS) entry which is preliminary data.</text>
</comment>
<evidence type="ECO:0000256" key="1">
    <source>
        <dbReference type="ARBA" id="ARBA00008682"/>
    </source>
</evidence>
<dbReference type="InterPro" id="IPR050314">
    <property type="entry name" value="Glycosyl_Hydrlase_18"/>
</dbReference>
<dbReference type="InterPro" id="IPR011583">
    <property type="entry name" value="Chitinase_II/V-like_cat"/>
</dbReference>
<accession>A0A9P8UNP7</accession>
<sequence length="1534" mass="171328">MEPSQIPVEALQGVYTAFAYVTTGSYQIVPMPGQDEDLFQRVTDIKKRSPDTKVYVSIGGWTFNDNTSSTREVFTHIASNLFNSLQFGKNLALFMNQYGFDGADLDWEYPGAPDRSGRTQDVSKFPEMLQWIRVAWNAYGKSDWGLTITVPTSYWYLRWFDLPALAKYVNYFNVMAYDLHGIWDSTDPIGPYVYAHTNLTEIDLALDLFWRSDIPGDMLNMGLAFYGRAFELKDPSCTTPGCEFSGPANEGPCTKTAGFLSWREIQNILNSETIDFDTRYDQTAGVNYMVWNQNQWISYDNKETFQQKIEFANQRGIHGIFIWAIDQDDDYFNALKAVTGKDIAPTVAESDTLGYWDVNKCYITHCGDTCLVGWTKMTGLNEDRDGVGCPNSSQDSQQRSLCCPPWSAPDPSTCNFYGNAQYCYGQCAPGEVLFATDNFGHTGWCREGKKAFCCPATSGNEAVAACQTVWGDCPSETPHFMTKVGDRQAFCCPDSPTWNNCGWHGDTTTCNNNRCPIGQIELTRSQYGDNWWTGCVLGRQKAYCCDPPFDGTAFIPASLDQLFADGDDFPIDEAPVYYEAFDHNAETTPIFENTYTDDPNKEPFAWTIMVGAKEDVQSLRRRDGSHLEAFDCPTPAADDFSTQTLKLVCLSDKSDHNCEDIMLGTVKGTIVRLPEDCGPDEWVRAVSFQPLENHPIPSHLVKRAPENANIYQLRYDYNFRQLRRDGGEIHVRLDTSDHAGYWDEIVTSNTDDPARKRSENGDNENWREFHLSWFKEQEAVRKRGVGEGDSWWSDRFTALLSGEVSYGIHHTYSYDQVLYSASLSCPGNVDASVEARIGGNFETKLDFGISLIGTLRNFDFSQAYAYFRMRDTEMLNRAVLEANAVFQMESEKIPIVSDFDPFGGSFNLKGLWVVGPYFQVDAQLQALIVASGSISAGVSIPIEDYTWMYPQQMGFSPDEDDITLNPIVDYTPKAGIETSAALGIEGSATITIYPTMGFQIQLGALGVQLVDSKVSSSFTLGVTLHVGANSDGDCDGALMALDLNAGASIDLTNPLPGWDFVEDVNWEVMPLHSIRLKNQTCIPWSGSVDTDTKVRRSLDHYSYLESRSLIDILFPDALASALACPTDFTSDTGDCTAHIPGDYGQILKRDSLSGVLYDKPTNTTEAPTAEVLFRRAIEKRSKKESFYYCNVATWLDSPLCPGNDPTCNNKQIEVNGITYPASGDLVREINNNQGSYTTYGPTGGCDDYTFDTVNTPPTGTTSDWAAEHILEWQLFQDFLLDFPEYAPFSGMTFVNQADANYIGAPTATTWQFCTYMWFWWREAQVTYQGLTGSGMDIVAKSFPNNVFNKAELQLLDEDTNKMKERIWGTGVIRTDSTMNSYMSNDPNVAINVVRHTMFAVQYQQITSVKDLLVSQARRIGTWLDDIENLLVAGGIVAGFNSQTYTKLNLGNAWRKYVYRQWSGANVKQQDFLRAWVANIVRKHTPGNAGSAAGGANAGGGQTNTAIVNRVKKMKDAYDAFLLTPWTNPFPAAWA</sequence>
<dbReference type="Pfam" id="PF00704">
    <property type="entry name" value="Glyco_hydro_18"/>
    <property type="match status" value="1"/>
</dbReference>
<dbReference type="InterPro" id="IPR001223">
    <property type="entry name" value="Glyco_hydro18_cat"/>
</dbReference>
<dbReference type="Gene3D" id="3.10.50.10">
    <property type="match status" value="1"/>
</dbReference>
<dbReference type="InterPro" id="IPR017853">
    <property type="entry name" value="GH"/>
</dbReference>
<dbReference type="EC" id="3.2.1.14" evidence="2"/>
<dbReference type="SUPFAM" id="SSF54556">
    <property type="entry name" value="Chitinase insertion domain"/>
    <property type="match status" value="1"/>
</dbReference>
<reference evidence="4" key="1">
    <citation type="journal article" date="2021" name="Nat. Commun.">
        <title>Genetic determinants of endophytism in the Arabidopsis root mycobiome.</title>
        <authorList>
            <person name="Mesny F."/>
            <person name="Miyauchi S."/>
            <person name="Thiergart T."/>
            <person name="Pickel B."/>
            <person name="Atanasova L."/>
            <person name="Karlsson M."/>
            <person name="Huettel B."/>
            <person name="Barry K.W."/>
            <person name="Haridas S."/>
            <person name="Chen C."/>
            <person name="Bauer D."/>
            <person name="Andreopoulos W."/>
            <person name="Pangilinan J."/>
            <person name="LaButti K."/>
            <person name="Riley R."/>
            <person name="Lipzen A."/>
            <person name="Clum A."/>
            <person name="Drula E."/>
            <person name="Henrissat B."/>
            <person name="Kohler A."/>
            <person name="Grigoriev I.V."/>
            <person name="Martin F.M."/>
            <person name="Hacquard S."/>
        </authorList>
    </citation>
    <scope>NUCLEOTIDE SEQUENCE</scope>
    <source>
        <strain evidence="4">MPI-SDFR-AT-0073</strain>
    </source>
</reference>
<dbReference type="SUPFAM" id="SSF51445">
    <property type="entry name" value="(Trans)glycosidases"/>
    <property type="match status" value="1"/>
</dbReference>
<gene>
    <name evidence="4" type="ORF">BKA67DRAFT_240673</name>
</gene>
<evidence type="ECO:0000313" key="5">
    <source>
        <dbReference type="Proteomes" id="UP000758603"/>
    </source>
</evidence>
<evidence type="ECO:0000259" key="3">
    <source>
        <dbReference type="PROSITE" id="PS51910"/>
    </source>
</evidence>
<dbReference type="Gene3D" id="3.20.20.80">
    <property type="entry name" value="Glycosidases"/>
    <property type="match status" value="1"/>
</dbReference>
<name>A0A9P8UNP7_9PEZI</name>
<evidence type="ECO:0000256" key="2">
    <source>
        <dbReference type="ARBA" id="ARBA00012729"/>
    </source>
</evidence>
<dbReference type="EMBL" id="JAGPXC010000003">
    <property type="protein sequence ID" value="KAH6655547.1"/>
    <property type="molecule type" value="Genomic_DNA"/>
</dbReference>
<keyword evidence="5" id="KW-1185">Reference proteome</keyword>
<dbReference type="GO" id="GO:0005975">
    <property type="term" value="P:carbohydrate metabolic process"/>
    <property type="evidence" value="ECO:0007669"/>
    <property type="project" value="InterPro"/>
</dbReference>
<dbReference type="Proteomes" id="UP000758603">
    <property type="component" value="Unassembled WGS sequence"/>
</dbReference>
<dbReference type="GO" id="GO:0008061">
    <property type="term" value="F:chitin binding"/>
    <property type="evidence" value="ECO:0007669"/>
    <property type="project" value="InterPro"/>
</dbReference>
<feature type="domain" description="GH18" evidence="3">
    <location>
        <begin position="1"/>
        <end position="342"/>
    </location>
</feature>
<protein>
    <recommendedName>
        <fullName evidence="2">chitinase</fullName>
        <ecNumber evidence="2">3.2.1.14</ecNumber>
    </recommendedName>
</protein>
<organism evidence="4 5">
    <name type="scientific">Truncatella angustata</name>
    <dbReference type="NCBI Taxonomy" id="152316"/>
    <lineage>
        <taxon>Eukaryota</taxon>
        <taxon>Fungi</taxon>
        <taxon>Dikarya</taxon>
        <taxon>Ascomycota</taxon>
        <taxon>Pezizomycotina</taxon>
        <taxon>Sordariomycetes</taxon>
        <taxon>Xylariomycetidae</taxon>
        <taxon>Amphisphaeriales</taxon>
        <taxon>Sporocadaceae</taxon>
        <taxon>Truncatella</taxon>
    </lineage>
</organism>
<dbReference type="OrthoDB" id="73875at2759"/>
<comment type="similarity">
    <text evidence="1">Belongs to the glycosyl hydrolase 18 family. Chitinase class V subfamily.</text>
</comment>
<dbReference type="PANTHER" id="PTHR11177:SF397">
    <property type="entry name" value="CHITINASE"/>
    <property type="match status" value="1"/>
</dbReference>
<dbReference type="GeneID" id="70124577"/>
<evidence type="ECO:0000313" key="4">
    <source>
        <dbReference type="EMBL" id="KAH6655547.1"/>
    </source>
</evidence>
<dbReference type="PROSITE" id="PS51910">
    <property type="entry name" value="GH18_2"/>
    <property type="match status" value="1"/>
</dbReference>